<keyword evidence="2" id="KW-0472">Membrane</keyword>
<dbReference type="Proteomes" id="UP001262889">
    <property type="component" value="Unassembled WGS sequence"/>
</dbReference>
<keyword evidence="1" id="KW-0175">Coiled coil</keyword>
<keyword evidence="2" id="KW-0812">Transmembrane</keyword>
<gene>
    <name evidence="3" type="ORF">RM553_00315</name>
</gene>
<proteinExistence type="predicted"/>
<reference evidence="3 4" key="1">
    <citation type="submission" date="2023-09" db="EMBL/GenBank/DDBJ databases">
        <authorList>
            <person name="Rey-Velasco X."/>
        </authorList>
    </citation>
    <scope>NUCLEOTIDE SEQUENCE [LARGE SCALE GENOMIC DNA]</scope>
    <source>
        <strain evidence="3 4">F363</strain>
    </source>
</reference>
<accession>A0ABU3C561</accession>
<feature type="transmembrane region" description="Helical" evidence="2">
    <location>
        <begin position="106"/>
        <end position="126"/>
    </location>
</feature>
<protein>
    <submittedName>
        <fullName evidence="3">Uncharacterized protein</fullName>
    </submittedName>
</protein>
<keyword evidence="2" id="KW-1133">Transmembrane helix</keyword>
<organism evidence="3 4">
    <name type="scientific">Autumnicola tepida</name>
    <dbReference type="NCBI Taxonomy" id="3075595"/>
    <lineage>
        <taxon>Bacteria</taxon>
        <taxon>Pseudomonadati</taxon>
        <taxon>Bacteroidota</taxon>
        <taxon>Flavobacteriia</taxon>
        <taxon>Flavobacteriales</taxon>
        <taxon>Flavobacteriaceae</taxon>
        <taxon>Autumnicola</taxon>
    </lineage>
</organism>
<feature type="coiled-coil region" evidence="1">
    <location>
        <begin position="123"/>
        <end position="157"/>
    </location>
</feature>
<sequence>MTRTRAINLLEFQKSRIWNPLITRQEWLAGVIPVIINIFPKTAAVKVSLLEKLNEDPNFYEDLPSNEKKKLRKKKAEKYLQNFIEEIEFLGVEDRRIETGVLLRNYTFWIIIICAGLAGFYGGEIFREENETVLERLNDLEKKNHFYKNKIEALELQLSEKIKLS</sequence>
<evidence type="ECO:0000313" key="4">
    <source>
        <dbReference type="Proteomes" id="UP001262889"/>
    </source>
</evidence>
<name>A0ABU3C561_9FLAO</name>
<comment type="caution">
    <text evidence="3">The sequence shown here is derived from an EMBL/GenBank/DDBJ whole genome shotgun (WGS) entry which is preliminary data.</text>
</comment>
<dbReference type="EMBL" id="JAVRHQ010000001">
    <property type="protein sequence ID" value="MDT0641260.1"/>
    <property type="molecule type" value="Genomic_DNA"/>
</dbReference>
<evidence type="ECO:0000313" key="3">
    <source>
        <dbReference type="EMBL" id="MDT0641260.1"/>
    </source>
</evidence>
<evidence type="ECO:0000256" key="1">
    <source>
        <dbReference type="SAM" id="Coils"/>
    </source>
</evidence>
<keyword evidence="4" id="KW-1185">Reference proteome</keyword>
<dbReference type="RefSeq" id="WP_311532866.1">
    <property type="nucleotide sequence ID" value="NZ_JAVRHQ010000001.1"/>
</dbReference>
<evidence type="ECO:0000256" key="2">
    <source>
        <dbReference type="SAM" id="Phobius"/>
    </source>
</evidence>